<dbReference type="EMBL" id="JAGTXO010000049">
    <property type="protein sequence ID" value="KAG8458643.1"/>
    <property type="molecule type" value="Genomic_DNA"/>
</dbReference>
<sequence>MGPMVVLAAIALVGPGAARVGRARAPSLVRAPVSMVFPAKSALLLADAAKEVAQVPARFGWVPRLDPALSAAIGQLTFQAVQEFIRWAIPGAVIALIFAAIGGFRRNDSDSDGPIQLLGRRNEVNELLKVDVLDARLESYDYSFTKAEISPQEALRRKQLAELSRIFGALGDLDVAQLQRLRKADNRLRARSARSARRVAQLLPQLRALSVDAGAEDAEGDAKDDGAEEEKAAPDEEQRAAVDGAIDGDEGGAKGQRKSFLSSFWPSSELDTVSEELTRLSVEAVQIESDFVRELSEILTPPQRRKLRQLLERPTRAGRSRGLIQRLSGAEGSSAAWTDGTVDAISPLYRLERASGAGGAQPGSAAPAAGAGGGAPAARAPPPRVYVLTFDGDTLASQVSSLREEVTGVLRSASPGDEVVLKLNTGGGTVTGYGLAASQLERIKAAGLTLTVCVEQVAASGGYLMACVASPGRLFAPPFAVLGSIGVISEQPNVYRRLQKEGIEFVTVTAGKFKRTLTPFKKVAQKDFDKRKDDIEQVLYLFKMYVARHRPQLNIDEVATGETWFGPDALKRNLIDALATSDDVILQLSRDPATRVYSVKYQPRSANPLLAAFGGAEDARGASSGGVRGLFGALVGALARAVASELSTTVVVDEYARGAGARLDAGGASSPSARLYAEQVLARSSDSSAMLR</sequence>
<dbReference type="CDD" id="cd07023">
    <property type="entry name" value="S49_Sppa_N_C"/>
    <property type="match status" value="1"/>
</dbReference>
<dbReference type="SUPFAM" id="SSF52096">
    <property type="entry name" value="ClpP/crotonase"/>
    <property type="match status" value="1"/>
</dbReference>
<keyword evidence="15" id="KW-1185">Reference proteome</keyword>
<organism evidence="14 15">
    <name type="scientific">Diacronema lutheri</name>
    <name type="common">Unicellular marine alga</name>
    <name type="synonym">Monochrysis lutheri</name>
    <dbReference type="NCBI Taxonomy" id="2081491"/>
    <lineage>
        <taxon>Eukaryota</taxon>
        <taxon>Haptista</taxon>
        <taxon>Haptophyta</taxon>
        <taxon>Pavlovophyceae</taxon>
        <taxon>Pavlovales</taxon>
        <taxon>Pavlovaceae</taxon>
        <taxon>Diacronema</taxon>
    </lineage>
</organism>
<feature type="domain" description="Peptidase S49" evidence="12">
    <location>
        <begin position="444"/>
        <end position="589"/>
    </location>
</feature>
<keyword evidence="4" id="KW-0645">Protease</keyword>
<dbReference type="Gene3D" id="6.20.330.10">
    <property type="match status" value="1"/>
</dbReference>
<keyword evidence="6" id="KW-0378">Hydrolase</keyword>
<dbReference type="Pfam" id="PF01343">
    <property type="entry name" value="Peptidase_S49"/>
    <property type="match status" value="1"/>
</dbReference>
<evidence type="ECO:0000256" key="2">
    <source>
        <dbReference type="ARBA" id="ARBA00008683"/>
    </source>
</evidence>
<comment type="subcellular location">
    <subcellularLocation>
        <location evidence="1">Cell membrane</location>
    </subcellularLocation>
</comment>
<evidence type="ECO:0000256" key="7">
    <source>
        <dbReference type="ARBA" id="ARBA00022825"/>
    </source>
</evidence>
<dbReference type="GO" id="GO:0006508">
    <property type="term" value="P:proteolysis"/>
    <property type="evidence" value="ECO:0007669"/>
    <property type="project" value="UniProtKB-KW"/>
</dbReference>
<evidence type="ECO:0000256" key="4">
    <source>
        <dbReference type="ARBA" id="ARBA00022670"/>
    </source>
</evidence>
<dbReference type="NCBIfam" id="NF008745">
    <property type="entry name" value="PRK11778.1"/>
    <property type="match status" value="1"/>
</dbReference>
<dbReference type="Pfam" id="PF08496">
    <property type="entry name" value="Peptidase_S49_N"/>
    <property type="match status" value="1"/>
</dbReference>
<evidence type="ECO:0000256" key="6">
    <source>
        <dbReference type="ARBA" id="ARBA00022801"/>
    </source>
</evidence>
<proteinExistence type="inferred from homology"/>
<keyword evidence="8" id="KW-1133">Transmembrane helix</keyword>
<dbReference type="OrthoDB" id="45421at2759"/>
<feature type="domain" description="Peptidase S49 N-terminal proteobacteria" evidence="13">
    <location>
        <begin position="381"/>
        <end position="440"/>
    </location>
</feature>
<dbReference type="InterPro" id="IPR029045">
    <property type="entry name" value="ClpP/crotonase-like_dom_sf"/>
</dbReference>
<dbReference type="InterPro" id="IPR047272">
    <property type="entry name" value="S49_SppA_C"/>
</dbReference>
<evidence type="ECO:0000256" key="1">
    <source>
        <dbReference type="ARBA" id="ARBA00004236"/>
    </source>
</evidence>
<evidence type="ECO:0000259" key="12">
    <source>
        <dbReference type="Pfam" id="PF01343"/>
    </source>
</evidence>
<evidence type="ECO:0000313" key="14">
    <source>
        <dbReference type="EMBL" id="KAG8458643.1"/>
    </source>
</evidence>
<reference evidence="14" key="1">
    <citation type="submission" date="2021-05" db="EMBL/GenBank/DDBJ databases">
        <title>The genome of the haptophyte Pavlova lutheri (Diacronema luteri, Pavlovales) - a model for lipid biosynthesis in eukaryotic algae.</title>
        <authorList>
            <person name="Hulatt C.J."/>
            <person name="Posewitz M.C."/>
        </authorList>
    </citation>
    <scope>NUCLEOTIDE SEQUENCE</scope>
    <source>
        <strain evidence="14">NIVA-4/92</strain>
    </source>
</reference>
<comment type="caution">
    <text evidence="14">The sequence shown here is derived from an EMBL/GenBank/DDBJ whole genome shotgun (WGS) entry which is preliminary data.</text>
</comment>
<keyword evidence="7" id="KW-0720">Serine protease</keyword>
<gene>
    <name evidence="14" type="ORF">KFE25_008440</name>
</gene>
<evidence type="ECO:0000256" key="9">
    <source>
        <dbReference type="ARBA" id="ARBA00023136"/>
    </source>
</evidence>
<dbReference type="GO" id="GO:0004252">
    <property type="term" value="F:serine-type endopeptidase activity"/>
    <property type="evidence" value="ECO:0007669"/>
    <property type="project" value="InterPro"/>
</dbReference>
<evidence type="ECO:0000256" key="11">
    <source>
        <dbReference type="SAM" id="SignalP"/>
    </source>
</evidence>
<evidence type="ECO:0000256" key="3">
    <source>
        <dbReference type="ARBA" id="ARBA00022475"/>
    </source>
</evidence>
<keyword evidence="5" id="KW-0812">Transmembrane</keyword>
<feature type="signal peptide" evidence="11">
    <location>
        <begin position="1"/>
        <end position="18"/>
    </location>
</feature>
<name>A0A8J5X3S1_DIALT</name>
<dbReference type="PANTHER" id="PTHR42987:SF4">
    <property type="entry name" value="PROTEASE SOHB-RELATED"/>
    <property type="match status" value="1"/>
</dbReference>
<keyword evidence="3" id="KW-1003">Cell membrane</keyword>
<dbReference type="Proteomes" id="UP000751190">
    <property type="component" value="Unassembled WGS sequence"/>
</dbReference>
<protein>
    <recommendedName>
        <fullName evidence="16">Peptidase S49 domain-containing protein</fullName>
    </recommendedName>
</protein>
<dbReference type="InterPro" id="IPR002142">
    <property type="entry name" value="Peptidase_S49"/>
</dbReference>
<dbReference type="GO" id="GO:0005886">
    <property type="term" value="C:plasma membrane"/>
    <property type="evidence" value="ECO:0007669"/>
    <property type="project" value="UniProtKB-SubCell"/>
</dbReference>
<accession>A0A8J5X3S1</accession>
<keyword evidence="11" id="KW-0732">Signal</keyword>
<evidence type="ECO:0000259" key="13">
    <source>
        <dbReference type="Pfam" id="PF08496"/>
    </source>
</evidence>
<evidence type="ECO:0000313" key="15">
    <source>
        <dbReference type="Proteomes" id="UP000751190"/>
    </source>
</evidence>
<feature type="compositionally biased region" description="Basic and acidic residues" evidence="10">
    <location>
        <begin position="220"/>
        <end position="240"/>
    </location>
</feature>
<dbReference type="PANTHER" id="PTHR42987">
    <property type="entry name" value="PEPTIDASE S49"/>
    <property type="match status" value="1"/>
</dbReference>
<feature type="region of interest" description="Disordered" evidence="10">
    <location>
        <begin position="213"/>
        <end position="254"/>
    </location>
</feature>
<keyword evidence="9" id="KW-0472">Membrane</keyword>
<comment type="similarity">
    <text evidence="2">Belongs to the peptidase S49 family.</text>
</comment>
<dbReference type="Gene3D" id="3.90.226.10">
    <property type="entry name" value="2-enoyl-CoA Hydratase, Chain A, domain 1"/>
    <property type="match status" value="1"/>
</dbReference>
<evidence type="ECO:0000256" key="5">
    <source>
        <dbReference type="ARBA" id="ARBA00022692"/>
    </source>
</evidence>
<evidence type="ECO:0000256" key="10">
    <source>
        <dbReference type="SAM" id="MobiDB-lite"/>
    </source>
</evidence>
<dbReference type="OMA" id="EPKEYLQ"/>
<feature type="chain" id="PRO_5035151088" description="Peptidase S49 domain-containing protein" evidence="11">
    <location>
        <begin position="19"/>
        <end position="692"/>
    </location>
</feature>
<evidence type="ECO:0000256" key="8">
    <source>
        <dbReference type="ARBA" id="ARBA00022989"/>
    </source>
</evidence>
<dbReference type="InterPro" id="IPR013703">
    <property type="entry name" value="Peptidase_S49_N_proteobac"/>
</dbReference>
<feature type="region of interest" description="Disordered" evidence="10">
    <location>
        <begin position="356"/>
        <end position="377"/>
    </location>
</feature>
<dbReference type="AlphaFoldDB" id="A0A8J5X3S1"/>
<evidence type="ECO:0008006" key="16">
    <source>
        <dbReference type="Google" id="ProtNLM"/>
    </source>
</evidence>